<dbReference type="InterPro" id="IPR025736">
    <property type="entry name" value="PucR_C-HTH_dom"/>
</dbReference>
<dbReference type="InterPro" id="IPR041522">
    <property type="entry name" value="CdaR_GGDEF"/>
</dbReference>
<evidence type="ECO:0000313" key="3">
    <source>
        <dbReference type="EMBL" id="EKN65906.1"/>
    </source>
</evidence>
<feature type="domain" description="4-vinyl reductase 4VR" evidence="2">
    <location>
        <begin position="112"/>
        <end position="174"/>
    </location>
</feature>
<sequence>MRISFSEHNYNHNLPVYGRKIVTSSTALGILREQLAKNIGIERIKGFLIRFGWELGVNDAKEIMQTNQSIDYLIKNGPILHGENGHFLGTEYEGYAELDEDQNLISTQGSGIWIDSYEALEHIKQLGLSAAPVCHTLVGYSSGFMSTVCGKPVIVKEVSCIGKGDKECRWIVRTQKEWEDEGGDEWDIFNETPIVKELEYTYEQLLEQKNLITRLADFQKRLTEEIASGGDLQSIANTVEKIVHLPTMIDDIDFRTISYSGVSSEVFKELTADIQHFYIDEHVSTLSRREKQQLPFRNKTIKTTIQERLIAPILVQKEVIGYCAFIYDGVKKSKSEEDYLFLERFANAASLILLNEKTRFESFERMKGNFLEQLLDGHLPENEILSRGKYTGLDLGRPYVIAVMDHKKSQISFEEEFRLHEQILEATFRFFSKKNQNILAGQRENTIVLLISTETMTTSMIYNSIKEFHLDLQKNYPKMEFKLGISSAGDEIKEIQDYYEEAVMALRLNKKMNLVFFDSLGIMGVMINSKNKDKIYKLAKKALGPLYDFKDPKNLELLKTLYYFLLNGGNLKLTTHDLSLSMSGLRHRLEKIEILVEKDLRDPNQNHQLLTIVKSLIALGELEIE</sequence>
<dbReference type="RefSeq" id="WP_007086585.1">
    <property type="nucleotide sequence ID" value="NZ_AJLS01000124.1"/>
</dbReference>
<dbReference type="eggNOG" id="COG3835">
    <property type="taxonomic scope" value="Bacteria"/>
</dbReference>
<dbReference type="InterPro" id="IPR051448">
    <property type="entry name" value="CdaR-like_regulators"/>
</dbReference>
<protein>
    <submittedName>
        <fullName evidence="3">PucR family transcriptional regulator</fullName>
    </submittedName>
</protein>
<dbReference type="EMBL" id="AJLS01000124">
    <property type="protein sequence ID" value="EKN65906.1"/>
    <property type="molecule type" value="Genomic_DNA"/>
</dbReference>
<evidence type="ECO:0000256" key="1">
    <source>
        <dbReference type="ARBA" id="ARBA00006754"/>
    </source>
</evidence>
<dbReference type="Pfam" id="PF13556">
    <property type="entry name" value="HTH_30"/>
    <property type="match status" value="1"/>
</dbReference>
<dbReference type="Pfam" id="PF02830">
    <property type="entry name" value="V4R"/>
    <property type="match status" value="1"/>
</dbReference>
<gene>
    <name evidence="3" type="ORF">BABA_17957</name>
</gene>
<dbReference type="InterPro" id="IPR042070">
    <property type="entry name" value="PucR_C-HTH_sf"/>
</dbReference>
<dbReference type="AlphaFoldDB" id="K6DYF7"/>
<dbReference type="PATRIC" id="fig|1117379.3.peg.3719"/>
<name>K6DYF7_9BACI</name>
<reference evidence="3 4" key="1">
    <citation type="journal article" date="2012" name="Front. Microbiol.">
        <title>Redundancy and modularity in membrane-associated dissimilatory nitrate reduction in Bacillus.</title>
        <authorList>
            <person name="Heylen K."/>
            <person name="Keltjens J."/>
        </authorList>
    </citation>
    <scope>NUCLEOTIDE SEQUENCE [LARGE SCALE GENOMIC DNA]</scope>
    <source>
        <strain evidence="4">LMG 21833T</strain>
    </source>
</reference>
<evidence type="ECO:0000259" key="2">
    <source>
        <dbReference type="SMART" id="SM00989"/>
    </source>
</evidence>
<dbReference type="InterPro" id="IPR024096">
    <property type="entry name" value="NO_sig/Golgi_transp_ligand-bd"/>
</dbReference>
<organism evidence="3 4">
    <name type="scientific">Neobacillus bataviensis LMG 21833</name>
    <dbReference type="NCBI Taxonomy" id="1117379"/>
    <lineage>
        <taxon>Bacteria</taxon>
        <taxon>Bacillati</taxon>
        <taxon>Bacillota</taxon>
        <taxon>Bacilli</taxon>
        <taxon>Bacillales</taxon>
        <taxon>Bacillaceae</taxon>
        <taxon>Neobacillus</taxon>
    </lineage>
</organism>
<evidence type="ECO:0000313" key="4">
    <source>
        <dbReference type="Proteomes" id="UP000006316"/>
    </source>
</evidence>
<proteinExistence type="inferred from homology"/>
<comment type="similarity">
    <text evidence="1">Belongs to the CdaR family.</text>
</comment>
<dbReference type="STRING" id="1117379.BABA_17957"/>
<dbReference type="eggNOG" id="COG1719">
    <property type="taxonomic scope" value="Bacteria"/>
</dbReference>
<dbReference type="InterPro" id="IPR010523">
    <property type="entry name" value="XylR_N"/>
</dbReference>
<dbReference type="Proteomes" id="UP000006316">
    <property type="component" value="Unassembled WGS sequence"/>
</dbReference>
<dbReference type="InterPro" id="IPR004096">
    <property type="entry name" value="V4R"/>
</dbReference>
<keyword evidence="4" id="KW-1185">Reference proteome</keyword>
<comment type="caution">
    <text evidence="3">The sequence shown here is derived from an EMBL/GenBank/DDBJ whole genome shotgun (WGS) entry which is preliminary data.</text>
</comment>
<dbReference type="Gene3D" id="3.30.1380.20">
    <property type="entry name" value="Trafficking protein particle complex subunit 3"/>
    <property type="match status" value="1"/>
</dbReference>
<dbReference type="Pfam" id="PF17853">
    <property type="entry name" value="GGDEF_2"/>
    <property type="match status" value="1"/>
</dbReference>
<accession>K6DYF7</accession>
<dbReference type="PANTHER" id="PTHR33744:SF1">
    <property type="entry name" value="DNA-BINDING TRANSCRIPTIONAL ACTIVATOR ADER"/>
    <property type="match status" value="1"/>
</dbReference>
<dbReference type="PANTHER" id="PTHR33744">
    <property type="entry name" value="CARBOHYDRATE DIACID REGULATOR"/>
    <property type="match status" value="1"/>
</dbReference>
<dbReference type="SUPFAM" id="SSF111126">
    <property type="entry name" value="Ligand-binding domain in the NO signalling and Golgi transport"/>
    <property type="match status" value="1"/>
</dbReference>
<dbReference type="Pfam" id="PF06505">
    <property type="entry name" value="XylR_N"/>
    <property type="match status" value="1"/>
</dbReference>
<dbReference type="SMART" id="SM00989">
    <property type="entry name" value="V4R"/>
    <property type="match status" value="1"/>
</dbReference>
<dbReference type="Gene3D" id="1.10.10.2840">
    <property type="entry name" value="PucR C-terminal helix-turn-helix domain"/>
    <property type="match status" value="1"/>
</dbReference>